<evidence type="ECO:0000313" key="3">
    <source>
        <dbReference type="EMBL" id="KRN32561.1"/>
    </source>
</evidence>
<sequence length="286" mass="30960">MREAAHHQQKTAKPTHRGLSRFLGFLLTISLFVTVGAFLTRQTVLNVNYVTNTLTSSQNLSAITKATDKQIQTVATENGLPSELTKDLVTKADIKTDLTTTVTNLYHGDTTPLSTSTISTQLTTNLNNVAAENSLTLSSTVQALIQPFINSAAQKVQTKISDQYSLKKVVAVLHDAEFYTAALFWGGLVVSLALGLWLFIMAHLSSFCRYFGGAAFWAGLLWVLLGFMGTTAVAQNIVVGTIENTDVANIAQQLITGVSQTYMLGGAIALVVGLVLWLFSLMGRRR</sequence>
<dbReference type="PATRIC" id="fig|81857.3.peg.1250"/>
<gene>
    <name evidence="2" type="ORF">IV38_GL001244</name>
    <name evidence="3" type="ORF">IV40_GL000609</name>
</gene>
<feature type="transmembrane region" description="Helical" evidence="1">
    <location>
        <begin position="182"/>
        <end position="202"/>
    </location>
</feature>
<keyword evidence="4" id="KW-1185">Reference proteome</keyword>
<name>A0A0R2FRN5_9LACO</name>
<organism evidence="2 5">
    <name type="scientific">Lactobacillus selangorensis</name>
    <dbReference type="NCBI Taxonomy" id="81857"/>
    <lineage>
        <taxon>Bacteria</taxon>
        <taxon>Bacillati</taxon>
        <taxon>Bacillota</taxon>
        <taxon>Bacilli</taxon>
        <taxon>Lactobacillales</taxon>
        <taxon>Lactobacillaceae</taxon>
        <taxon>Lactobacillus</taxon>
    </lineage>
</organism>
<dbReference type="Proteomes" id="UP000051645">
    <property type="component" value="Unassembled WGS sequence"/>
</dbReference>
<reference evidence="4 5" key="1">
    <citation type="journal article" date="2015" name="Genome Announc.">
        <title>Expanding the biotechnology potential of lactobacilli through comparative genomics of 213 strains and associated genera.</title>
        <authorList>
            <person name="Sun Z."/>
            <person name="Harris H.M."/>
            <person name="McCann A."/>
            <person name="Guo C."/>
            <person name="Argimon S."/>
            <person name="Zhang W."/>
            <person name="Yang X."/>
            <person name="Jeffery I.B."/>
            <person name="Cooney J.C."/>
            <person name="Kagawa T.F."/>
            <person name="Liu W."/>
            <person name="Song Y."/>
            <person name="Salvetti E."/>
            <person name="Wrobel A."/>
            <person name="Rasinkangas P."/>
            <person name="Parkhill J."/>
            <person name="Rea M.C."/>
            <person name="O'Sullivan O."/>
            <person name="Ritari J."/>
            <person name="Douillard F.P."/>
            <person name="Paul Ross R."/>
            <person name="Yang R."/>
            <person name="Briner A.E."/>
            <person name="Felis G.E."/>
            <person name="de Vos W.M."/>
            <person name="Barrangou R."/>
            <person name="Klaenhammer T.R."/>
            <person name="Caufield P.W."/>
            <person name="Cui Y."/>
            <person name="Zhang H."/>
            <person name="O'Toole P.W."/>
        </authorList>
    </citation>
    <scope>NUCLEOTIDE SEQUENCE [LARGE SCALE GENOMIC DNA]</scope>
    <source>
        <strain evidence="2 5">ATCC BAA-66</strain>
        <strain evidence="3 4">DSM 13344</strain>
    </source>
</reference>
<dbReference type="EMBL" id="JQAT01000002">
    <property type="protein sequence ID" value="KRN29029.1"/>
    <property type="molecule type" value="Genomic_DNA"/>
</dbReference>
<dbReference type="STRING" id="81857.IV38_GL001244"/>
<dbReference type="Proteomes" id="UP000051751">
    <property type="component" value="Unassembled WGS sequence"/>
</dbReference>
<evidence type="ECO:0000313" key="2">
    <source>
        <dbReference type="EMBL" id="KRN29029.1"/>
    </source>
</evidence>
<proteinExistence type="predicted"/>
<feature type="transmembrane region" description="Helical" evidence="1">
    <location>
        <begin position="262"/>
        <end position="282"/>
    </location>
</feature>
<feature type="transmembrane region" description="Helical" evidence="1">
    <location>
        <begin position="21"/>
        <end position="39"/>
    </location>
</feature>
<dbReference type="AlphaFoldDB" id="A0A0R2FRN5"/>
<dbReference type="RefSeq" id="WP_057768829.1">
    <property type="nucleotide sequence ID" value="NZ_JQAT01000002.1"/>
</dbReference>
<keyword evidence="1" id="KW-1133">Transmembrane helix</keyword>
<dbReference type="EMBL" id="JQAZ01000002">
    <property type="protein sequence ID" value="KRN32561.1"/>
    <property type="molecule type" value="Genomic_DNA"/>
</dbReference>
<evidence type="ECO:0000313" key="4">
    <source>
        <dbReference type="Proteomes" id="UP000051645"/>
    </source>
</evidence>
<keyword evidence="1" id="KW-0472">Membrane</keyword>
<keyword evidence="1" id="KW-0812">Transmembrane</keyword>
<evidence type="ECO:0000256" key="1">
    <source>
        <dbReference type="SAM" id="Phobius"/>
    </source>
</evidence>
<comment type="caution">
    <text evidence="2">The sequence shown here is derived from an EMBL/GenBank/DDBJ whole genome shotgun (WGS) entry which is preliminary data.</text>
</comment>
<evidence type="ECO:0000313" key="5">
    <source>
        <dbReference type="Proteomes" id="UP000051751"/>
    </source>
</evidence>
<accession>A0A0R2FRN5</accession>
<feature type="transmembrane region" description="Helical" evidence="1">
    <location>
        <begin position="214"/>
        <end position="242"/>
    </location>
</feature>
<protein>
    <submittedName>
        <fullName evidence="2">Uncharacterized protein</fullName>
    </submittedName>
</protein>